<keyword evidence="4" id="KW-0346">Stress response</keyword>
<name>A0A9D1ZU13_9MICC</name>
<dbReference type="GO" id="GO:0005737">
    <property type="term" value="C:cytoplasm"/>
    <property type="evidence" value="ECO:0007669"/>
    <property type="project" value="TreeGrafter"/>
</dbReference>
<dbReference type="InterPro" id="IPR017283">
    <property type="entry name" value="HchA"/>
</dbReference>
<organism evidence="6 7">
    <name type="scientific">Candidatus Rothia avicola</name>
    <dbReference type="NCBI Taxonomy" id="2840478"/>
    <lineage>
        <taxon>Bacteria</taxon>
        <taxon>Bacillati</taxon>
        <taxon>Actinomycetota</taxon>
        <taxon>Actinomycetes</taxon>
        <taxon>Micrococcales</taxon>
        <taxon>Micrococcaceae</taxon>
        <taxon>Rothia</taxon>
    </lineage>
</organism>
<gene>
    <name evidence="6" type="primary">hchA</name>
    <name evidence="6" type="ORF">H9821_09035</name>
</gene>
<evidence type="ECO:0000256" key="5">
    <source>
        <dbReference type="ARBA" id="ARBA00023204"/>
    </source>
</evidence>
<proteinExistence type="predicted"/>
<sequence length="282" mass="30855">MDTSSKNPTIDPAEENAFFPSPYSLSQYTAPKTDFDGTYSNDQVAPYTKVLVVGTEERYMLMQNGKMFSTGNHPVESLLPIYHMLEAGVEIEVATLTGAPIKFEWWAFPQEDEAIRSAWERLKDQFKQPMPLAKALEEDRKYAGIFIPGGHGAMLNLPESKDLQAALDRALAEDQLLISLCHGPAGFLAAGLDRETNPLAGYTMCVFPDALDASANIEIGYLPGKMPWALGEAIKAAGIKIANETMSGMVHQDRNLLTGDSPLASNELGKLVVKNLLERHPA</sequence>
<dbReference type="Gene3D" id="3.40.50.880">
    <property type="match status" value="1"/>
</dbReference>
<evidence type="ECO:0000256" key="1">
    <source>
        <dbReference type="ARBA" id="ARBA00022490"/>
    </source>
</evidence>
<dbReference type="GO" id="GO:0019243">
    <property type="term" value="P:methylglyoxal catabolic process to D-lactate via S-lactoyl-glutathione"/>
    <property type="evidence" value="ECO:0007669"/>
    <property type="project" value="TreeGrafter"/>
</dbReference>
<dbReference type="GO" id="GO:0006281">
    <property type="term" value="P:DNA repair"/>
    <property type="evidence" value="ECO:0007669"/>
    <property type="project" value="UniProtKB-KW"/>
</dbReference>
<dbReference type="NCBIfam" id="NF003168">
    <property type="entry name" value="PRK04155.1"/>
    <property type="match status" value="1"/>
</dbReference>
<accession>A0A9D1ZU13</accession>
<evidence type="ECO:0000256" key="3">
    <source>
        <dbReference type="ARBA" id="ARBA00022801"/>
    </source>
</evidence>
<keyword evidence="5" id="KW-0234">DNA repair</keyword>
<keyword evidence="2" id="KW-0227">DNA damage</keyword>
<dbReference type="InterPro" id="IPR029062">
    <property type="entry name" value="Class_I_gatase-like"/>
</dbReference>
<dbReference type="PIRSF" id="PIRSF037798">
    <property type="entry name" value="Chaperone_HchA"/>
    <property type="match status" value="1"/>
</dbReference>
<dbReference type="InterPro" id="IPR050325">
    <property type="entry name" value="Prot/Nucl_acid_deglycase"/>
</dbReference>
<dbReference type="GO" id="GO:0036524">
    <property type="term" value="F:protein deglycase activity"/>
    <property type="evidence" value="ECO:0007669"/>
    <property type="project" value="UniProtKB-EC"/>
</dbReference>
<evidence type="ECO:0000313" key="6">
    <source>
        <dbReference type="EMBL" id="HIY95779.1"/>
    </source>
</evidence>
<reference evidence="6" key="2">
    <citation type="submission" date="2021-04" db="EMBL/GenBank/DDBJ databases">
        <authorList>
            <person name="Gilroy R."/>
        </authorList>
    </citation>
    <scope>NUCLEOTIDE SEQUENCE</scope>
    <source>
        <strain evidence="6">ChiHjej12B11-9195</strain>
    </source>
</reference>
<dbReference type="EMBL" id="DXCN01000069">
    <property type="protein sequence ID" value="HIY95779.1"/>
    <property type="molecule type" value="Genomic_DNA"/>
</dbReference>
<protein>
    <submittedName>
        <fullName evidence="6">Protein deglycase HchA</fullName>
        <ecNumber evidence="6">3.5.1.124</ecNumber>
    </submittedName>
</protein>
<dbReference type="PANTHER" id="PTHR48094">
    <property type="entry name" value="PROTEIN/NUCLEIC ACID DEGLYCASE DJ-1-RELATED"/>
    <property type="match status" value="1"/>
</dbReference>
<dbReference type="EC" id="3.5.1.124" evidence="6"/>
<keyword evidence="3 6" id="KW-0378">Hydrolase</keyword>
<evidence type="ECO:0000256" key="2">
    <source>
        <dbReference type="ARBA" id="ARBA00022763"/>
    </source>
</evidence>
<dbReference type="GO" id="GO:0019172">
    <property type="term" value="F:glyoxalase III activity"/>
    <property type="evidence" value="ECO:0007669"/>
    <property type="project" value="TreeGrafter"/>
</dbReference>
<dbReference type="PANTHER" id="PTHR48094:SF20">
    <property type="entry name" value="PROTEIN_NUCLEIC ACID DEGLYCASE 1"/>
    <property type="match status" value="1"/>
</dbReference>
<dbReference type="Proteomes" id="UP000824134">
    <property type="component" value="Unassembled WGS sequence"/>
</dbReference>
<dbReference type="SUPFAM" id="SSF52317">
    <property type="entry name" value="Class I glutamine amidotransferase-like"/>
    <property type="match status" value="1"/>
</dbReference>
<keyword evidence="1" id="KW-0963">Cytoplasm</keyword>
<evidence type="ECO:0000313" key="7">
    <source>
        <dbReference type="Proteomes" id="UP000824134"/>
    </source>
</evidence>
<reference evidence="6" key="1">
    <citation type="journal article" date="2021" name="PeerJ">
        <title>Extensive microbial diversity within the chicken gut microbiome revealed by metagenomics and culture.</title>
        <authorList>
            <person name="Gilroy R."/>
            <person name="Ravi A."/>
            <person name="Getino M."/>
            <person name="Pursley I."/>
            <person name="Horton D.L."/>
            <person name="Alikhan N.F."/>
            <person name="Baker D."/>
            <person name="Gharbi K."/>
            <person name="Hall N."/>
            <person name="Watson M."/>
            <person name="Adriaenssens E.M."/>
            <person name="Foster-Nyarko E."/>
            <person name="Jarju S."/>
            <person name="Secka A."/>
            <person name="Antonio M."/>
            <person name="Oren A."/>
            <person name="Chaudhuri R.R."/>
            <person name="La Ragione R."/>
            <person name="Hildebrand F."/>
            <person name="Pallen M.J."/>
        </authorList>
    </citation>
    <scope>NUCLEOTIDE SEQUENCE</scope>
    <source>
        <strain evidence="6">ChiHjej12B11-9195</strain>
    </source>
</reference>
<dbReference type="AlphaFoldDB" id="A0A9D1ZU13"/>
<comment type="caution">
    <text evidence="6">The sequence shown here is derived from an EMBL/GenBank/DDBJ whole genome shotgun (WGS) entry which is preliminary data.</text>
</comment>
<evidence type="ECO:0000256" key="4">
    <source>
        <dbReference type="ARBA" id="ARBA00023016"/>
    </source>
</evidence>